<dbReference type="Pfam" id="PF00122">
    <property type="entry name" value="E1-E2_ATPase"/>
    <property type="match status" value="1"/>
</dbReference>
<organism evidence="25 26">
    <name type="scientific">Terribacillus saccharophilus</name>
    <dbReference type="NCBI Taxonomy" id="361277"/>
    <lineage>
        <taxon>Bacteria</taxon>
        <taxon>Bacillati</taxon>
        <taxon>Bacillota</taxon>
        <taxon>Bacilli</taxon>
        <taxon>Bacillales</taxon>
        <taxon>Bacillaceae</taxon>
        <taxon>Terribacillus</taxon>
    </lineage>
</organism>
<dbReference type="Proteomes" id="UP000027980">
    <property type="component" value="Chromosome"/>
</dbReference>
<sequence>MEKKQVTVPITGMTCAACATRIEKVLNKMDTVEANVNLATEKAAISFDPNQVDETDLTGKIEKLGYGVESEEVSLDITGMTCAACSARIEKVLNKQEGIQQAVVNLAGETASIRYNPLLTGTDEFIGRIRKLGYDASLRKSREENAKAKDKGIRLMQMKLLISALLSLPLLATMGGHLGLYEVPHILMNPWVQLLLATPVQFLIGWQFYRGAYLSLRSGSANMDVLVALGTSAAYFYSLYEVIRFQGGGHMPELYFETSAILITLILLGKYMEKVAKGRTTTAITALVGLQAKEATVLREAKEQKIAAAELVQGDIVIVRPGEKLPADGIIVKGSTHVDESMLTGESIPVSKDIGDNVAGATVNANGTIQVQVTHSNEESVLAEIIQAVERAQGSKAPIQRFADRVSSFFVPVVIVISIITFAVWILLVNPGEMAQALTAAIAVLVIACPCALGLATPTSIMVGTGKAAEAGILFKGGEQLETAYKVDAVVFDKTGTITQGRPQVTDIYGDAQHLSEAIALEKQSEHPLAQSFVQYGEEHSLLAMEVETFENIPGRGIKGIVEGIAILIGNSAFMSEQKLPFEDFKLQADLLEKDGKTVMYLAAEDRVEAIIAVSDAVKPDAAEAIKLLKTQGIRTVMLTGDNQRTADSIAAKVGIDTVFAGVLPAGKAGQIAALQREGFTVAMVGDGINDAPALAAANIGIAIGTGTDVAIEAAGVTILGGDLRLVPKALGYSAKTIRNIKQNLFWALAYNSAGIPVAAIGLLAPWLAGAAMAFSSVSVVANALRLKRQLKER</sequence>
<evidence type="ECO:0000256" key="14">
    <source>
        <dbReference type="ARBA" id="ARBA00022842"/>
    </source>
</evidence>
<evidence type="ECO:0000256" key="21">
    <source>
        <dbReference type="ARBA" id="ARBA00049289"/>
    </source>
</evidence>
<comment type="function">
    <text evidence="22">Involved in copper export.</text>
</comment>
<evidence type="ECO:0000256" key="8">
    <source>
        <dbReference type="ARBA" id="ARBA00022692"/>
    </source>
</evidence>
<keyword evidence="17" id="KW-0186">Copper</keyword>
<dbReference type="PRINTS" id="PR00119">
    <property type="entry name" value="CATATPASE"/>
</dbReference>
<dbReference type="EMBL" id="CP008876">
    <property type="protein sequence ID" value="AIF68186.1"/>
    <property type="molecule type" value="Genomic_DNA"/>
</dbReference>
<keyword evidence="11 23" id="KW-0547">Nucleotide-binding</keyword>
<keyword evidence="8 23" id="KW-0812">Transmembrane</keyword>
<reference evidence="25 26" key="1">
    <citation type="submission" date="2014-07" db="EMBL/GenBank/DDBJ databases">
        <title>Complete genome sequence of a moderately halophilic bacterium Terribacillus aidingensis MP602, isolated from Cryptomeria fortunei in Tianmu mountain in China.</title>
        <authorList>
            <person name="Wang Y."/>
            <person name="Lu P."/>
            <person name="Zhang L."/>
        </authorList>
    </citation>
    <scope>NUCLEOTIDE SEQUENCE [LARGE SCALE GENOMIC DNA]</scope>
    <source>
        <strain evidence="25 26">MP602</strain>
    </source>
</reference>
<comment type="similarity">
    <text evidence="2 23">Belongs to the cation transport ATPase (P-type) (TC 3.A.3) family. Type IB subfamily.</text>
</comment>
<keyword evidence="15" id="KW-1278">Translocase</keyword>
<dbReference type="Gene3D" id="3.40.50.1000">
    <property type="entry name" value="HAD superfamily/HAD-like"/>
    <property type="match status" value="1"/>
</dbReference>
<keyword evidence="5" id="KW-0813">Transport</keyword>
<dbReference type="CDD" id="cd00371">
    <property type="entry name" value="HMA"/>
    <property type="match status" value="2"/>
</dbReference>
<keyword evidence="9 23" id="KW-0479">Metal-binding</keyword>
<dbReference type="InterPro" id="IPR018303">
    <property type="entry name" value="ATPase_P-typ_P_site"/>
</dbReference>
<dbReference type="GO" id="GO:0005507">
    <property type="term" value="F:copper ion binding"/>
    <property type="evidence" value="ECO:0007669"/>
    <property type="project" value="TreeGrafter"/>
</dbReference>
<feature type="transmembrane region" description="Helical" evidence="23">
    <location>
        <begin position="221"/>
        <end position="240"/>
    </location>
</feature>
<dbReference type="SFLD" id="SFLDF00027">
    <property type="entry name" value="p-type_atpase"/>
    <property type="match status" value="1"/>
</dbReference>
<evidence type="ECO:0000256" key="7">
    <source>
        <dbReference type="ARBA" id="ARBA00022553"/>
    </source>
</evidence>
<dbReference type="GO" id="GO:0140581">
    <property type="term" value="F:P-type monovalent copper transporter activity"/>
    <property type="evidence" value="ECO:0007669"/>
    <property type="project" value="UniProtKB-EC"/>
</dbReference>
<dbReference type="GO" id="GO:0005524">
    <property type="term" value="F:ATP binding"/>
    <property type="evidence" value="ECO:0007669"/>
    <property type="project" value="UniProtKB-UniRule"/>
</dbReference>
<dbReference type="KEGG" id="tap:GZ22_17150"/>
<dbReference type="InterPro" id="IPR006121">
    <property type="entry name" value="HMA_dom"/>
</dbReference>
<dbReference type="InterPro" id="IPR059000">
    <property type="entry name" value="ATPase_P-type_domA"/>
</dbReference>
<accession>A0A075LPZ6</accession>
<feature type="transmembrane region" description="Helical" evidence="23">
    <location>
        <begin position="409"/>
        <end position="428"/>
    </location>
</feature>
<evidence type="ECO:0000256" key="10">
    <source>
        <dbReference type="ARBA" id="ARBA00022737"/>
    </source>
</evidence>
<feature type="transmembrane region" description="Helical" evidence="23">
    <location>
        <begin position="744"/>
        <end position="761"/>
    </location>
</feature>
<evidence type="ECO:0000256" key="6">
    <source>
        <dbReference type="ARBA" id="ARBA00022475"/>
    </source>
</evidence>
<feature type="transmembrane region" description="Helical" evidence="23">
    <location>
        <begin position="191"/>
        <end position="209"/>
    </location>
</feature>
<evidence type="ECO:0000256" key="11">
    <source>
        <dbReference type="ARBA" id="ARBA00022741"/>
    </source>
</evidence>
<feature type="transmembrane region" description="Helical" evidence="23">
    <location>
        <begin position="160"/>
        <end position="179"/>
    </location>
</feature>
<evidence type="ECO:0000256" key="13">
    <source>
        <dbReference type="ARBA" id="ARBA00022840"/>
    </source>
</evidence>
<dbReference type="InterPro" id="IPR001757">
    <property type="entry name" value="P_typ_ATPase"/>
</dbReference>
<evidence type="ECO:0000256" key="23">
    <source>
        <dbReference type="RuleBase" id="RU362081"/>
    </source>
</evidence>
<dbReference type="NCBIfam" id="TIGR01525">
    <property type="entry name" value="ATPase-IB_hvy"/>
    <property type="match status" value="1"/>
</dbReference>
<evidence type="ECO:0000256" key="3">
    <source>
        <dbReference type="ARBA" id="ARBA00012517"/>
    </source>
</evidence>
<dbReference type="AlphaFoldDB" id="A0A075LPZ6"/>
<dbReference type="FunFam" id="3.30.70.100:FF:000005">
    <property type="entry name" value="Copper-exporting P-type ATPase A"/>
    <property type="match status" value="2"/>
</dbReference>
<keyword evidence="14" id="KW-0460">Magnesium</keyword>
<keyword evidence="16 23" id="KW-1133">Transmembrane helix</keyword>
<evidence type="ECO:0000256" key="4">
    <source>
        <dbReference type="ARBA" id="ARBA00015102"/>
    </source>
</evidence>
<evidence type="ECO:0000256" key="12">
    <source>
        <dbReference type="ARBA" id="ARBA00022796"/>
    </source>
</evidence>
<dbReference type="PANTHER" id="PTHR43520:SF8">
    <property type="entry name" value="P-TYPE CU(+) TRANSPORTER"/>
    <property type="match status" value="1"/>
</dbReference>
<dbReference type="InterPro" id="IPR044492">
    <property type="entry name" value="P_typ_ATPase_HD_dom"/>
</dbReference>
<dbReference type="HOGENOM" id="CLU_001771_0_3_9"/>
<feature type="transmembrane region" description="Helical" evidence="23">
    <location>
        <begin position="252"/>
        <end position="269"/>
    </location>
</feature>
<keyword evidence="13 23" id="KW-0067">ATP-binding</keyword>
<dbReference type="SFLD" id="SFLDG00002">
    <property type="entry name" value="C1.7:_P-type_atpase_like"/>
    <property type="match status" value="1"/>
</dbReference>
<dbReference type="InterPro" id="IPR023299">
    <property type="entry name" value="ATPase_P-typ_cyto_dom_N"/>
</dbReference>
<evidence type="ECO:0000256" key="2">
    <source>
        <dbReference type="ARBA" id="ARBA00006024"/>
    </source>
</evidence>
<dbReference type="InterPro" id="IPR017969">
    <property type="entry name" value="Heavy-metal-associated_CS"/>
</dbReference>
<keyword evidence="18" id="KW-0406">Ion transport</keyword>
<dbReference type="PANTHER" id="PTHR43520">
    <property type="entry name" value="ATP7, ISOFORM B"/>
    <property type="match status" value="1"/>
</dbReference>
<protein>
    <recommendedName>
        <fullName evidence="4">Copper-exporting P-type ATPase</fullName>
        <ecNumber evidence="3">7.2.2.8</ecNumber>
    </recommendedName>
    <alternativeName>
        <fullName evidence="20">Copper-exporting P-type ATPase A</fullName>
    </alternativeName>
</protein>
<evidence type="ECO:0000259" key="24">
    <source>
        <dbReference type="PROSITE" id="PS50846"/>
    </source>
</evidence>
<evidence type="ECO:0000313" key="26">
    <source>
        <dbReference type="Proteomes" id="UP000027980"/>
    </source>
</evidence>
<dbReference type="GO" id="GO:0016887">
    <property type="term" value="F:ATP hydrolysis activity"/>
    <property type="evidence" value="ECO:0007669"/>
    <property type="project" value="InterPro"/>
</dbReference>
<dbReference type="InterPro" id="IPR023214">
    <property type="entry name" value="HAD_sf"/>
</dbReference>
<gene>
    <name evidence="25" type="ORF">GZ22_17150</name>
</gene>
<dbReference type="Pfam" id="PF00403">
    <property type="entry name" value="HMA"/>
    <property type="match status" value="2"/>
</dbReference>
<dbReference type="SUPFAM" id="SSF55008">
    <property type="entry name" value="HMA, heavy metal-associated domain"/>
    <property type="match status" value="2"/>
</dbReference>
<dbReference type="Gene3D" id="3.40.1110.10">
    <property type="entry name" value="Calcium-transporting ATPase, cytoplasmic domain N"/>
    <property type="match status" value="1"/>
</dbReference>
<dbReference type="OrthoDB" id="9813266at2"/>
<dbReference type="Gene3D" id="3.30.70.100">
    <property type="match status" value="2"/>
</dbReference>
<dbReference type="PROSITE" id="PS50846">
    <property type="entry name" value="HMA_2"/>
    <property type="match status" value="2"/>
</dbReference>
<evidence type="ECO:0000256" key="18">
    <source>
        <dbReference type="ARBA" id="ARBA00023065"/>
    </source>
</evidence>
<dbReference type="NCBIfam" id="TIGR01511">
    <property type="entry name" value="ATPase-IB1_Cu"/>
    <property type="match status" value="1"/>
</dbReference>
<dbReference type="Pfam" id="PF00702">
    <property type="entry name" value="Hydrolase"/>
    <property type="match status" value="1"/>
</dbReference>
<dbReference type="SFLD" id="SFLDS00003">
    <property type="entry name" value="Haloacid_Dehalogenase"/>
    <property type="match status" value="1"/>
</dbReference>
<evidence type="ECO:0000256" key="20">
    <source>
        <dbReference type="ARBA" id="ARBA00029719"/>
    </source>
</evidence>
<dbReference type="GeneID" id="34222428"/>
<evidence type="ECO:0000256" key="17">
    <source>
        <dbReference type="ARBA" id="ARBA00023008"/>
    </source>
</evidence>
<evidence type="ECO:0000256" key="16">
    <source>
        <dbReference type="ARBA" id="ARBA00022989"/>
    </source>
</evidence>
<feature type="transmembrane region" description="Helical" evidence="23">
    <location>
        <begin position="434"/>
        <end position="457"/>
    </location>
</feature>
<dbReference type="FunFam" id="2.70.150.10:FF:000002">
    <property type="entry name" value="Copper-transporting ATPase 1, putative"/>
    <property type="match status" value="1"/>
</dbReference>
<feature type="domain" description="HMA" evidence="24">
    <location>
        <begin position="71"/>
        <end position="137"/>
    </location>
</feature>
<keyword evidence="19 23" id="KW-0472">Membrane</keyword>
<dbReference type="GO" id="GO:0043682">
    <property type="term" value="F:P-type divalent copper transporter activity"/>
    <property type="evidence" value="ECO:0007669"/>
    <property type="project" value="TreeGrafter"/>
</dbReference>
<keyword evidence="7" id="KW-0597">Phosphoprotein</keyword>
<name>A0A075LPZ6_9BACI</name>
<dbReference type="GO" id="GO:0055070">
    <property type="term" value="P:copper ion homeostasis"/>
    <property type="evidence" value="ECO:0007669"/>
    <property type="project" value="TreeGrafter"/>
</dbReference>
<evidence type="ECO:0000256" key="9">
    <source>
        <dbReference type="ARBA" id="ARBA00022723"/>
    </source>
</evidence>
<comment type="catalytic activity">
    <reaction evidence="21">
        <text>Cu(+)(in) + ATP + H2O = Cu(+)(out) + ADP + phosphate + H(+)</text>
        <dbReference type="Rhea" id="RHEA:25792"/>
        <dbReference type="ChEBI" id="CHEBI:15377"/>
        <dbReference type="ChEBI" id="CHEBI:15378"/>
        <dbReference type="ChEBI" id="CHEBI:30616"/>
        <dbReference type="ChEBI" id="CHEBI:43474"/>
        <dbReference type="ChEBI" id="CHEBI:49552"/>
        <dbReference type="ChEBI" id="CHEBI:456216"/>
        <dbReference type="EC" id="7.2.2.8"/>
    </reaction>
</comment>
<dbReference type="SUPFAM" id="SSF56784">
    <property type="entry name" value="HAD-like"/>
    <property type="match status" value="1"/>
</dbReference>
<dbReference type="EC" id="7.2.2.8" evidence="3"/>
<evidence type="ECO:0000256" key="15">
    <source>
        <dbReference type="ARBA" id="ARBA00022967"/>
    </source>
</evidence>
<dbReference type="InterPro" id="IPR008250">
    <property type="entry name" value="ATPase_P-typ_transduc_dom_A_sf"/>
</dbReference>
<evidence type="ECO:0000256" key="1">
    <source>
        <dbReference type="ARBA" id="ARBA00004651"/>
    </source>
</evidence>
<dbReference type="NCBIfam" id="TIGR01494">
    <property type="entry name" value="ATPase_P-type"/>
    <property type="match status" value="1"/>
</dbReference>
<evidence type="ECO:0000256" key="22">
    <source>
        <dbReference type="ARBA" id="ARBA00055366"/>
    </source>
</evidence>
<keyword evidence="10" id="KW-0677">Repeat</keyword>
<keyword evidence="12" id="KW-0187">Copper transport</keyword>
<dbReference type="PROSITE" id="PS00154">
    <property type="entry name" value="ATPASE_E1_E2"/>
    <property type="match status" value="1"/>
</dbReference>
<dbReference type="InterPro" id="IPR023298">
    <property type="entry name" value="ATPase_P-typ_TM_dom_sf"/>
</dbReference>
<dbReference type="PRINTS" id="PR00943">
    <property type="entry name" value="CUATPASE"/>
</dbReference>
<dbReference type="InterPro" id="IPR027256">
    <property type="entry name" value="P-typ_ATPase_IB"/>
</dbReference>
<dbReference type="Gene3D" id="2.70.150.10">
    <property type="entry name" value="Calcium-transporting ATPase, cytoplasmic transduction domain A"/>
    <property type="match status" value="1"/>
</dbReference>
<comment type="subcellular location">
    <subcellularLocation>
        <location evidence="1">Cell membrane</location>
        <topology evidence="1">Multi-pass membrane protein</topology>
    </subcellularLocation>
</comment>
<dbReference type="SUPFAM" id="SSF81665">
    <property type="entry name" value="Calcium ATPase, transmembrane domain M"/>
    <property type="match status" value="1"/>
</dbReference>
<dbReference type="InterPro" id="IPR036163">
    <property type="entry name" value="HMA_dom_sf"/>
</dbReference>
<dbReference type="RefSeq" id="WP_038564856.1">
    <property type="nucleotide sequence ID" value="NZ_CP008876.1"/>
</dbReference>
<dbReference type="PROSITE" id="PS01047">
    <property type="entry name" value="HMA_1"/>
    <property type="match status" value="2"/>
</dbReference>
<evidence type="ECO:0000313" key="25">
    <source>
        <dbReference type="EMBL" id="AIF68186.1"/>
    </source>
</evidence>
<keyword evidence="6 23" id="KW-1003">Cell membrane</keyword>
<dbReference type="CDD" id="cd02094">
    <property type="entry name" value="P-type_ATPase_Cu-like"/>
    <property type="match status" value="1"/>
</dbReference>
<dbReference type="SUPFAM" id="SSF81653">
    <property type="entry name" value="Calcium ATPase, transduction domain A"/>
    <property type="match status" value="1"/>
</dbReference>
<dbReference type="FunFam" id="3.40.50.1000:FF:000144">
    <property type="entry name" value="copper-transporting ATPase 1 isoform X2"/>
    <property type="match status" value="1"/>
</dbReference>
<evidence type="ECO:0000256" key="19">
    <source>
        <dbReference type="ARBA" id="ARBA00023136"/>
    </source>
</evidence>
<evidence type="ECO:0000256" key="5">
    <source>
        <dbReference type="ARBA" id="ARBA00022448"/>
    </source>
</evidence>
<dbReference type="GO" id="GO:0005886">
    <property type="term" value="C:plasma membrane"/>
    <property type="evidence" value="ECO:0007669"/>
    <property type="project" value="UniProtKB-SubCell"/>
</dbReference>
<feature type="domain" description="HMA" evidence="24">
    <location>
        <begin position="4"/>
        <end position="69"/>
    </location>
</feature>
<proteinExistence type="inferred from homology"/>
<dbReference type="InterPro" id="IPR036412">
    <property type="entry name" value="HAD-like_sf"/>
</dbReference>